<name>A0A2J6R1Y4_HYAVF</name>
<dbReference type="Proteomes" id="UP000235786">
    <property type="component" value="Unassembled WGS sequence"/>
</dbReference>
<accession>A0A2J6R1Y4</accession>
<reference evidence="3 4" key="1">
    <citation type="submission" date="2016-04" db="EMBL/GenBank/DDBJ databases">
        <title>A degradative enzymes factory behind the ericoid mycorrhizal symbiosis.</title>
        <authorList>
            <consortium name="DOE Joint Genome Institute"/>
            <person name="Martino E."/>
            <person name="Morin E."/>
            <person name="Grelet G."/>
            <person name="Kuo A."/>
            <person name="Kohler A."/>
            <person name="Daghino S."/>
            <person name="Barry K."/>
            <person name="Choi C."/>
            <person name="Cichocki N."/>
            <person name="Clum A."/>
            <person name="Copeland A."/>
            <person name="Hainaut M."/>
            <person name="Haridas S."/>
            <person name="Labutti K."/>
            <person name="Lindquist E."/>
            <person name="Lipzen A."/>
            <person name="Khouja H.-R."/>
            <person name="Murat C."/>
            <person name="Ohm R."/>
            <person name="Olson A."/>
            <person name="Spatafora J."/>
            <person name="Veneault-Fourrey C."/>
            <person name="Henrissat B."/>
            <person name="Grigoriev I."/>
            <person name="Martin F."/>
            <person name="Perotto S."/>
        </authorList>
    </citation>
    <scope>NUCLEOTIDE SEQUENCE [LARGE SCALE GENOMIC DNA]</scope>
    <source>
        <strain evidence="3 4">F</strain>
    </source>
</reference>
<feature type="region of interest" description="Disordered" evidence="1">
    <location>
        <begin position="66"/>
        <end position="92"/>
    </location>
</feature>
<protein>
    <submittedName>
        <fullName evidence="3">Uncharacterized protein</fullName>
    </submittedName>
</protein>
<proteinExistence type="predicted"/>
<feature type="transmembrane region" description="Helical" evidence="2">
    <location>
        <begin position="12"/>
        <end position="31"/>
    </location>
</feature>
<evidence type="ECO:0000256" key="1">
    <source>
        <dbReference type="SAM" id="MobiDB-lite"/>
    </source>
</evidence>
<keyword evidence="4" id="KW-1185">Reference proteome</keyword>
<dbReference type="AlphaFoldDB" id="A0A2J6R1Y4"/>
<evidence type="ECO:0000256" key="2">
    <source>
        <dbReference type="SAM" id="Phobius"/>
    </source>
</evidence>
<evidence type="ECO:0000313" key="3">
    <source>
        <dbReference type="EMBL" id="PMD32528.1"/>
    </source>
</evidence>
<gene>
    <name evidence="3" type="ORF">L207DRAFT_175931</name>
</gene>
<sequence>MRHSRKIYAQIRLILGSSFSLLTTTFLNIRLPYRCFGRASSVASPRERDTLAAPINISRSTNILREHHAGDAYARETSGVEAHGKGDSPPSPINDLFTISFLKPKSSHRLRRRRAIEFTPVAYSSSPHPQYKYSTLSPSGLGKLAARISRLRMNQAEYEAVQRA</sequence>
<evidence type="ECO:0000313" key="4">
    <source>
        <dbReference type="Proteomes" id="UP000235786"/>
    </source>
</evidence>
<dbReference type="EMBL" id="KZ613958">
    <property type="protein sequence ID" value="PMD32528.1"/>
    <property type="molecule type" value="Genomic_DNA"/>
</dbReference>
<organism evidence="3 4">
    <name type="scientific">Hyaloscypha variabilis (strain UAMH 11265 / GT02V1 / F)</name>
    <name type="common">Meliniomyces variabilis</name>
    <dbReference type="NCBI Taxonomy" id="1149755"/>
    <lineage>
        <taxon>Eukaryota</taxon>
        <taxon>Fungi</taxon>
        <taxon>Dikarya</taxon>
        <taxon>Ascomycota</taxon>
        <taxon>Pezizomycotina</taxon>
        <taxon>Leotiomycetes</taxon>
        <taxon>Helotiales</taxon>
        <taxon>Hyaloscyphaceae</taxon>
        <taxon>Hyaloscypha</taxon>
        <taxon>Hyaloscypha variabilis</taxon>
    </lineage>
</organism>
<keyword evidence="2" id="KW-1133">Transmembrane helix</keyword>
<keyword evidence="2" id="KW-0812">Transmembrane</keyword>
<keyword evidence="2" id="KW-0472">Membrane</keyword>